<name>A0AAN8RL23_9PEZI</name>
<feature type="compositionally biased region" description="Basic and acidic residues" evidence="1">
    <location>
        <begin position="68"/>
        <end position="84"/>
    </location>
</feature>
<accession>A0AAN8RL23</accession>
<comment type="caution">
    <text evidence="2">The sequence shown here is derived from an EMBL/GenBank/DDBJ whole genome shotgun (WGS) entry which is preliminary data.</text>
</comment>
<proteinExistence type="predicted"/>
<feature type="compositionally biased region" description="Basic and acidic residues" evidence="1">
    <location>
        <begin position="1"/>
        <end position="22"/>
    </location>
</feature>
<gene>
    <name evidence="2" type="ORF">TWF506_010590</name>
</gene>
<evidence type="ECO:0000256" key="1">
    <source>
        <dbReference type="SAM" id="MobiDB-lite"/>
    </source>
</evidence>
<feature type="compositionally biased region" description="Basic and acidic residues" evidence="1">
    <location>
        <begin position="98"/>
        <end position="108"/>
    </location>
</feature>
<dbReference type="EMBL" id="JAVHJM010000008">
    <property type="protein sequence ID" value="KAK6508502.1"/>
    <property type="molecule type" value="Genomic_DNA"/>
</dbReference>
<dbReference type="Proteomes" id="UP001307849">
    <property type="component" value="Unassembled WGS sequence"/>
</dbReference>
<sequence>MEKIKRREREDDDGPRRAKGESDGEEGWEEDGEDDGEEDAESAIGEEDVDEEGCEVWRSFLAAGATPTRKDKTGQDRTGQDDYRPTQSPIPTGLEIHLAGKESCTKIP</sequence>
<protein>
    <submittedName>
        <fullName evidence="2">Uncharacterized protein</fullName>
    </submittedName>
</protein>
<keyword evidence="3" id="KW-1185">Reference proteome</keyword>
<organism evidence="2 3">
    <name type="scientific">Arthrobotrys conoides</name>
    <dbReference type="NCBI Taxonomy" id="74498"/>
    <lineage>
        <taxon>Eukaryota</taxon>
        <taxon>Fungi</taxon>
        <taxon>Dikarya</taxon>
        <taxon>Ascomycota</taxon>
        <taxon>Pezizomycotina</taxon>
        <taxon>Orbiliomycetes</taxon>
        <taxon>Orbiliales</taxon>
        <taxon>Orbiliaceae</taxon>
        <taxon>Arthrobotrys</taxon>
    </lineage>
</organism>
<feature type="compositionally biased region" description="Acidic residues" evidence="1">
    <location>
        <begin position="23"/>
        <end position="54"/>
    </location>
</feature>
<evidence type="ECO:0000313" key="3">
    <source>
        <dbReference type="Proteomes" id="UP001307849"/>
    </source>
</evidence>
<dbReference type="AlphaFoldDB" id="A0AAN8RL23"/>
<evidence type="ECO:0000313" key="2">
    <source>
        <dbReference type="EMBL" id="KAK6508502.1"/>
    </source>
</evidence>
<reference evidence="2 3" key="1">
    <citation type="submission" date="2019-10" db="EMBL/GenBank/DDBJ databases">
        <authorList>
            <person name="Palmer J.M."/>
        </authorList>
    </citation>
    <scope>NUCLEOTIDE SEQUENCE [LARGE SCALE GENOMIC DNA]</scope>
    <source>
        <strain evidence="2 3">TWF506</strain>
    </source>
</reference>
<feature type="region of interest" description="Disordered" evidence="1">
    <location>
        <begin position="1"/>
        <end position="108"/>
    </location>
</feature>